<evidence type="ECO:0000313" key="1">
    <source>
        <dbReference type="EMBL" id="GLR87670.1"/>
    </source>
</evidence>
<gene>
    <name evidence="1" type="ORF">GCM10007857_43810</name>
</gene>
<keyword evidence="2" id="KW-1185">Reference proteome</keyword>
<dbReference type="EMBL" id="BSOW01000015">
    <property type="protein sequence ID" value="GLR87670.1"/>
    <property type="molecule type" value="Genomic_DNA"/>
</dbReference>
<organism evidence="1 2">
    <name type="scientific">Bradyrhizobium iriomotense</name>
    <dbReference type="NCBI Taxonomy" id="441950"/>
    <lineage>
        <taxon>Bacteria</taxon>
        <taxon>Pseudomonadati</taxon>
        <taxon>Pseudomonadota</taxon>
        <taxon>Alphaproteobacteria</taxon>
        <taxon>Hyphomicrobiales</taxon>
        <taxon>Nitrobacteraceae</taxon>
        <taxon>Bradyrhizobium</taxon>
    </lineage>
</organism>
<reference evidence="2" key="1">
    <citation type="journal article" date="2019" name="Int. J. Syst. Evol. Microbiol.">
        <title>The Global Catalogue of Microorganisms (GCM) 10K type strain sequencing project: providing services to taxonomists for standard genome sequencing and annotation.</title>
        <authorList>
            <consortium name="The Broad Institute Genomics Platform"/>
            <consortium name="The Broad Institute Genome Sequencing Center for Infectious Disease"/>
            <person name="Wu L."/>
            <person name="Ma J."/>
        </authorList>
    </citation>
    <scope>NUCLEOTIDE SEQUENCE [LARGE SCALE GENOMIC DNA]</scope>
    <source>
        <strain evidence="2">NBRC 102520</strain>
    </source>
</reference>
<comment type="caution">
    <text evidence="1">The sequence shown here is derived from an EMBL/GenBank/DDBJ whole genome shotgun (WGS) entry which is preliminary data.</text>
</comment>
<protein>
    <submittedName>
        <fullName evidence="1">Uncharacterized protein</fullName>
    </submittedName>
</protein>
<proteinExistence type="predicted"/>
<accession>A0ABQ6B447</accession>
<name>A0ABQ6B447_9BRAD</name>
<evidence type="ECO:0000313" key="2">
    <source>
        <dbReference type="Proteomes" id="UP001156905"/>
    </source>
</evidence>
<dbReference type="Proteomes" id="UP001156905">
    <property type="component" value="Unassembled WGS sequence"/>
</dbReference>
<sequence>MRIAGIQREKVHVVAEVGGNIDPPSRVRTMVHCYKEDFSTASHNLFEILLRQELLLLRNKYDLGLETSQHRTYAYVYFAEIDHVSSRARLAQIDRLWTFTPKNTVCNDQQLALAD</sequence>